<feature type="domain" description="EGF-like" evidence="8">
    <location>
        <begin position="268"/>
        <end position="307"/>
    </location>
</feature>
<dbReference type="InterPro" id="IPR009030">
    <property type="entry name" value="Growth_fac_rcpt_cys_sf"/>
</dbReference>
<dbReference type="InterPro" id="IPR051022">
    <property type="entry name" value="Notch_Cell-Fate_Det"/>
</dbReference>
<feature type="transmembrane region" description="Helical" evidence="7">
    <location>
        <begin position="315"/>
        <end position="339"/>
    </location>
</feature>
<dbReference type="Gene3D" id="2.10.25.10">
    <property type="entry name" value="Laminin"/>
    <property type="match status" value="7"/>
</dbReference>
<sequence length="379" mass="41256">MLLFISPTLVYFTFIFFSPLYYLGYTGQLCDINIDECLSNPCYAGTCDDLIDSYTCACPDNYEGTRCQFAGPCINPPCQNEGTCSQTLDPADDSFTYQCSCPTGFNDTNCQNEIDWCDSNPCQQEGSNCTSDRVTFTCTCAPGYSGIVCEIKLPDCASNLCLNEATCTDLPYDYECTCVAGYTDKNCGTNIDECVDNQCVNGATCTDLVNGYECNCEGTGFQGTYCEEDILECNATINPCSNGGTCMEEPGSYKCECVEGYLGPQCLIMDPCFTEGLCQNGGTCFLLDATPTYECECADGYSGDNCENTATNINWIIIGASLAAAVVLIIVIILLSFFVCSVRKKRATQGSYSPSRQEMTGSFVEMDNVLKMPPEERLI</sequence>
<dbReference type="PROSITE" id="PS01186">
    <property type="entry name" value="EGF_2"/>
    <property type="match status" value="5"/>
</dbReference>
<organism evidence="9 10">
    <name type="scientific">Strongylocentrotus purpuratus</name>
    <name type="common">Purple sea urchin</name>
    <dbReference type="NCBI Taxonomy" id="7668"/>
    <lineage>
        <taxon>Eukaryota</taxon>
        <taxon>Metazoa</taxon>
        <taxon>Echinodermata</taxon>
        <taxon>Eleutherozoa</taxon>
        <taxon>Echinozoa</taxon>
        <taxon>Echinoidea</taxon>
        <taxon>Euechinoidea</taxon>
        <taxon>Echinacea</taxon>
        <taxon>Camarodonta</taxon>
        <taxon>Echinidea</taxon>
        <taxon>Strongylocentrotidae</taxon>
        <taxon>Strongylocentrotus</taxon>
    </lineage>
</organism>
<evidence type="ECO:0000313" key="9">
    <source>
        <dbReference type="EnsemblMetazoa" id="XP_030854000"/>
    </source>
</evidence>
<feature type="domain" description="EGF-like" evidence="8">
    <location>
        <begin position="113"/>
        <end position="150"/>
    </location>
</feature>
<keyword evidence="7" id="KW-0472">Membrane</keyword>
<dbReference type="CDD" id="cd00054">
    <property type="entry name" value="EGF_CA"/>
    <property type="match status" value="5"/>
</dbReference>
<dbReference type="InterPro" id="IPR013032">
    <property type="entry name" value="EGF-like_CS"/>
</dbReference>
<keyword evidence="5" id="KW-0325">Glycoprotein</keyword>
<evidence type="ECO:0000256" key="2">
    <source>
        <dbReference type="ARBA" id="ARBA00022729"/>
    </source>
</evidence>
<proteinExistence type="predicted"/>
<dbReference type="SMART" id="SM00179">
    <property type="entry name" value="EGF_CA"/>
    <property type="match status" value="7"/>
</dbReference>
<dbReference type="Pfam" id="PF00008">
    <property type="entry name" value="EGF"/>
    <property type="match status" value="5"/>
</dbReference>
<dbReference type="RefSeq" id="XP_030854000.1">
    <property type="nucleotide sequence ID" value="XM_030998140.1"/>
</dbReference>
<dbReference type="PROSITE" id="PS00022">
    <property type="entry name" value="EGF_1"/>
    <property type="match status" value="4"/>
</dbReference>
<comment type="caution">
    <text evidence="6">Lacks conserved residue(s) required for the propagation of feature annotation.</text>
</comment>
<feature type="disulfide bond" evidence="6">
    <location>
        <begin position="101"/>
        <end position="110"/>
    </location>
</feature>
<keyword evidence="7" id="KW-0812">Transmembrane</keyword>
<evidence type="ECO:0000256" key="6">
    <source>
        <dbReference type="PROSITE-ProRule" id="PRU00076"/>
    </source>
</evidence>
<feature type="domain" description="EGF-like" evidence="8">
    <location>
        <begin position="152"/>
        <end position="188"/>
    </location>
</feature>
<dbReference type="InterPro" id="IPR000152">
    <property type="entry name" value="EGF-type_Asp/Asn_hydroxyl_site"/>
</dbReference>
<dbReference type="PANTHER" id="PTHR24049:SF29">
    <property type="entry name" value="EGF-LIKE DOMAIN-CONTAINING PROTEIN"/>
    <property type="match status" value="1"/>
</dbReference>
<feature type="disulfide bond" evidence="6">
    <location>
        <begin position="297"/>
        <end position="306"/>
    </location>
</feature>
<dbReference type="InterPro" id="IPR018097">
    <property type="entry name" value="EGF_Ca-bd_CS"/>
</dbReference>
<dbReference type="SUPFAM" id="SSF57196">
    <property type="entry name" value="EGF/Laminin"/>
    <property type="match status" value="3"/>
</dbReference>
<dbReference type="GO" id="GO:0005509">
    <property type="term" value="F:calcium ion binding"/>
    <property type="evidence" value="ECO:0007669"/>
    <property type="project" value="InterPro"/>
</dbReference>
<feature type="disulfide bond" evidence="6">
    <location>
        <begin position="58"/>
        <end position="67"/>
    </location>
</feature>
<dbReference type="Proteomes" id="UP000007110">
    <property type="component" value="Unassembled WGS sequence"/>
</dbReference>
<dbReference type="InterPro" id="IPR000742">
    <property type="entry name" value="EGF"/>
</dbReference>
<keyword evidence="1 6" id="KW-0245">EGF-like domain</keyword>
<dbReference type="GeneID" id="752446"/>
<keyword evidence="2" id="KW-0732">Signal</keyword>
<feature type="disulfide bond" evidence="6">
    <location>
        <begin position="278"/>
        <end position="295"/>
    </location>
</feature>
<dbReference type="PANTHER" id="PTHR24049">
    <property type="entry name" value="CRUMBS FAMILY MEMBER"/>
    <property type="match status" value="1"/>
</dbReference>
<dbReference type="EnsemblMetazoa" id="XM_030998140">
    <property type="protein sequence ID" value="XP_030854000"/>
    <property type="gene ID" value="LOC752446"/>
</dbReference>
<evidence type="ECO:0000256" key="4">
    <source>
        <dbReference type="ARBA" id="ARBA00023157"/>
    </source>
</evidence>
<keyword evidence="10" id="KW-1185">Reference proteome</keyword>
<evidence type="ECO:0000256" key="5">
    <source>
        <dbReference type="ARBA" id="ARBA00023180"/>
    </source>
</evidence>
<feature type="domain" description="EGF-like" evidence="8">
    <location>
        <begin position="229"/>
        <end position="267"/>
    </location>
</feature>
<accession>A0A7M7PRI8</accession>
<feature type="disulfide bond" evidence="6">
    <location>
        <begin position="257"/>
        <end position="266"/>
    </location>
</feature>
<feature type="disulfide bond" evidence="6">
    <location>
        <begin position="140"/>
        <end position="149"/>
    </location>
</feature>
<keyword evidence="7" id="KW-1133">Transmembrane helix</keyword>
<feature type="domain" description="EGF-like" evidence="8">
    <location>
        <begin position="33"/>
        <end position="68"/>
    </location>
</feature>
<feature type="domain" description="EGF-like" evidence="8">
    <location>
        <begin position="190"/>
        <end position="227"/>
    </location>
</feature>
<dbReference type="PROSITE" id="PS50026">
    <property type="entry name" value="EGF_3"/>
    <property type="match status" value="7"/>
</dbReference>
<dbReference type="SMART" id="SM00181">
    <property type="entry name" value="EGF"/>
    <property type="match status" value="7"/>
</dbReference>
<evidence type="ECO:0000259" key="8">
    <source>
        <dbReference type="PROSITE" id="PS50026"/>
    </source>
</evidence>
<protein>
    <recommendedName>
        <fullName evidence="8">EGF-like domain-containing protein</fullName>
    </recommendedName>
</protein>
<evidence type="ECO:0000256" key="3">
    <source>
        <dbReference type="ARBA" id="ARBA00022737"/>
    </source>
</evidence>
<feature type="disulfide bond" evidence="6">
    <location>
        <begin position="37"/>
        <end position="47"/>
    </location>
</feature>
<name>A0A7M7PRI8_STRPU</name>
<reference evidence="10" key="1">
    <citation type="submission" date="2015-02" db="EMBL/GenBank/DDBJ databases">
        <title>Genome sequencing for Strongylocentrotus purpuratus.</title>
        <authorList>
            <person name="Murali S."/>
            <person name="Liu Y."/>
            <person name="Vee V."/>
            <person name="English A."/>
            <person name="Wang M."/>
            <person name="Skinner E."/>
            <person name="Han Y."/>
            <person name="Muzny D.M."/>
            <person name="Worley K.C."/>
            <person name="Gibbs R.A."/>
        </authorList>
    </citation>
    <scope>NUCLEOTIDE SEQUENCE</scope>
</reference>
<dbReference type="FunFam" id="2.10.25.10:FF:000031">
    <property type="entry name" value="neurogenic locus notch homolog protein 3"/>
    <property type="match status" value="1"/>
</dbReference>
<dbReference type="PRINTS" id="PR00010">
    <property type="entry name" value="EGFBLOOD"/>
</dbReference>
<dbReference type="PROSITE" id="PS00010">
    <property type="entry name" value="ASX_HYDROXYL"/>
    <property type="match status" value="3"/>
</dbReference>
<dbReference type="PROSITE" id="PS01187">
    <property type="entry name" value="EGF_CA"/>
    <property type="match status" value="1"/>
</dbReference>
<evidence type="ECO:0000256" key="7">
    <source>
        <dbReference type="SAM" id="Phobius"/>
    </source>
</evidence>
<feature type="disulfide bond" evidence="6">
    <location>
        <begin position="178"/>
        <end position="187"/>
    </location>
</feature>
<keyword evidence="4 6" id="KW-1015">Disulfide bond</keyword>
<dbReference type="SUPFAM" id="SSF57184">
    <property type="entry name" value="Growth factor receptor domain"/>
    <property type="match status" value="1"/>
</dbReference>
<dbReference type="Pfam" id="PF12661">
    <property type="entry name" value="hEGF"/>
    <property type="match status" value="1"/>
</dbReference>
<dbReference type="InterPro" id="IPR001881">
    <property type="entry name" value="EGF-like_Ca-bd_dom"/>
</dbReference>
<evidence type="ECO:0000313" key="10">
    <source>
        <dbReference type="Proteomes" id="UP000007110"/>
    </source>
</evidence>
<dbReference type="AlphaFoldDB" id="A0A7M7PRI8"/>
<evidence type="ECO:0000256" key="1">
    <source>
        <dbReference type="ARBA" id="ARBA00022536"/>
    </source>
</evidence>
<reference evidence="9" key="2">
    <citation type="submission" date="2021-01" db="UniProtKB">
        <authorList>
            <consortium name="EnsemblMetazoa"/>
        </authorList>
    </citation>
    <scope>IDENTIFICATION</scope>
</reference>
<keyword evidence="3" id="KW-0677">Repeat</keyword>
<feature type="domain" description="EGF-like" evidence="8">
    <location>
        <begin position="69"/>
        <end position="111"/>
    </location>
</feature>
<dbReference type="FunFam" id="2.10.25.10:FF:000122">
    <property type="entry name" value="Protein crumbs homolog 2"/>
    <property type="match status" value="2"/>
</dbReference>
<dbReference type="FunFam" id="2.10.25.10:FF:000472">
    <property type="entry name" value="Uncharacterized protein, isoform A"/>
    <property type="match status" value="1"/>
</dbReference>